<dbReference type="Proteomes" id="UP000825388">
    <property type="component" value="Unassembled WGS sequence"/>
</dbReference>
<protein>
    <submittedName>
        <fullName evidence="1">Uncharacterized protein</fullName>
    </submittedName>
</protein>
<dbReference type="AlphaFoldDB" id="A0AAW4RLK9"/>
<evidence type="ECO:0000313" key="1">
    <source>
        <dbReference type="EMBL" id="MBZ3925138.1"/>
    </source>
</evidence>
<accession>A0AAW4RLK9</accession>
<evidence type="ECO:0000313" key="2">
    <source>
        <dbReference type="Proteomes" id="UP000825388"/>
    </source>
</evidence>
<organism evidence="1 2">
    <name type="scientific">Xanthomonas citri pv. sesbaniae</name>
    <dbReference type="NCBI Taxonomy" id="473425"/>
    <lineage>
        <taxon>Bacteria</taxon>
        <taxon>Pseudomonadati</taxon>
        <taxon>Pseudomonadota</taxon>
        <taxon>Gammaproteobacteria</taxon>
        <taxon>Lysobacterales</taxon>
        <taxon>Lysobacteraceae</taxon>
        <taxon>Xanthomonas</taxon>
    </lineage>
</organism>
<proteinExistence type="predicted"/>
<name>A0AAW4RLK9_XANCI</name>
<dbReference type="EMBL" id="LOKL01000121">
    <property type="protein sequence ID" value="MBZ3925138.1"/>
    <property type="molecule type" value="Genomic_DNA"/>
</dbReference>
<gene>
    <name evidence="1" type="ORF">Xseb_14330</name>
</gene>
<reference evidence="1" key="1">
    <citation type="submission" date="2015-12" db="EMBL/GenBank/DDBJ databases">
        <authorList>
            <person name="Bansal K."/>
            <person name="Midha S."/>
            <person name="Patil P.B."/>
        </authorList>
    </citation>
    <scope>NUCLEOTIDE SEQUENCE</scope>
    <source>
        <strain evidence="1">LMG867</strain>
    </source>
</reference>
<sequence>MVMMRVVSSKPMPPCCKACELRPSVLLPISPVMPLATQSAMATWVASLSTMVDTFFCSKFSGVQK</sequence>
<comment type="caution">
    <text evidence="1">The sequence shown here is derived from an EMBL/GenBank/DDBJ whole genome shotgun (WGS) entry which is preliminary data.</text>
</comment>